<dbReference type="CDD" id="cd02440">
    <property type="entry name" value="AdoMet_MTases"/>
    <property type="match status" value="1"/>
</dbReference>
<dbReference type="GO" id="GO:0005737">
    <property type="term" value="C:cytoplasm"/>
    <property type="evidence" value="ECO:0007669"/>
    <property type="project" value="UniProtKB-SubCell"/>
</dbReference>
<dbReference type="InParanoid" id="A0A1D2VJ74"/>
<dbReference type="GO" id="GO:0006417">
    <property type="term" value="P:regulation of translation"/>
    <property type="evidence" value="ECO:0007669"/>
    <property type="project" value="EnsemblFungi"/>
</dbReference>
<dbReference type="PANTHER" id="PTHR12843">
    <property type="entry name" value="PROTEIN-LYSINE N-METHYLTRANSFERASE METTL10"/>
    <property type="match status" value="1"/>
</dbReference>
<dbReference type="GO" id="GO:0016279">
    <property type="term" value="F:protein-lysine N-methyltransferase activity"/>
    <property type="evidence" value="ECO:0007669"/>
    <property type="project" value="UniProtKB-UniRule"/>
</dbReference>
<dbReference type="Gene3D" id="3.40.50.150">
    <property type="entry name" value="Vaccinia Virus protein VP39"/>
    <property type="match status" value="1"/>
</dbReference>
<evidence type="ECO:0000256" key="1">
    <source>
        <dbReference type="ARBA" id="ARBA00022490"/>
    </source>
</evidence>
<evidence type="ECO:0000256" key="4">
    <source>
        <dbReference type="ARBA" id="ARBA00022691"/>
    </source>
</evidence>
<dbReference type="AlphaFoldDB" id="A0A1D2VJ74"/>
<keyword evidence="1 5" id="KW-0963">Cytoplasm</keyword>
<dbReference type="Proteomes" id="UP000095038">
    <property type="component" value="Unassembled WGS sequence"/>
</dbReference>
<dbReference type="Pfam" id="PF13847">
    <property type="entry name" value="Methyltransf_31"/>
    <property type="match status" value="1"/>
</dbReference>
<keyword evidence="5" id="KW-0813">Transport</keyword>
<dbReference type="InterPro" id="IPR029063">
    <property type="entry name" value="SAM-dependent_MTases_sf"/>
</dbReference>
<evidence type="ECO:0000259" key="6">
    <source>
        <dbReference type="Pfam" id="PF13847"/>
    </source>
</evidence>
<evidence type="ECO:0000256" key="3">
    <source>
        <dbReference type="ARBA" id="ARBA00022679"/>
    </source>
</evidence>
<dbReference type="EMBL" id="KV454479">
    <property type="protein sequence ID" value="ODV61527.1"/>
    <property type="molecule type" value="Genomic_DNA"/>
</dbReference>
<keyword evidence="4 5" id="KW-0949">S-adenosyl-L-methionine</keyword>
<keyword evidence="3 5" id="KW-0808">Transferase</keyword>
<dbReference type="HAMAP" id="MF_03188">
    <property type="entry name" value="Methyltr_EFM4"/>
    <property type="match status" value="1"/>
</dbReference>
<keyword evidence="8" id="KW-1185">Reference proteome</keyword>
<comment type="similarity">
    <text evidence="5">Belongs to the class I-like SAM-binding methyltransferase superfamily. EFM4 family.</text>
</comment>
<reference evidence="8" key="1">
    <citation type="submission" date="2016-05" db="EMBL/GenBank/DDBJ databases">
        <title>Comparative genomics of biotechnologically important yeasts.</title>
        <authorList>
            <consortium name="DOE Joint Genome Institute"/>
            <person name="Riley R."/>
            <person name="Haridas S."/>
            <person name="Wolfe K.H."/>
            <person name="Lopes M.R."/>
            <person name="Hittinger C.T."/>
            <person name="Goker M."/>
            <person name="Salamov A."/>
            <person name="Wisecaver J."/>
            <person name="Long T.M."/>
            <person name="Aerts A.L."/>
            <person name="Barry K."/>
            <person name="Choi C."/>
            <person name="Clum A."/>
            <person name="Coughlan A.Y."/>
            <person name="Deshpande S."/>
            <person name="Douglass A.P."/>
            <person name="Hanson S.J."/>
            <person name="Klenk H.-P."/>
            <person name="Labutti K."/>
            <person name="Lapidus A."/>
            <person name="Lindquist E."/>
            <person name="Lipzen A."/>
            <person name="Meier-Kolthoff J.P."/>
            <person name="Ohm R.A."/>
            <person name="Otillar R.P."/>
            <person name="Pangilinan J."/>
            <person name="Peng Y."/>
            <person name="Rokas A."/>
            <person name="Rosa C.A."/>
            <person name="Scheuner C."/>
            <person name="Sibirny A.A."/>
            <person name="Slot J.C."/>
            <person name="Stielow J.B."/>
            <person name="Sun H."/>
            <person name="Kurtzman C.P."/>
            <person name="Blackwell M."/>
            <person name="Grigoriev I.V."/>
            <person name="Jeffries T.W."/>
        </authorList>
    </citation>
    <scope>NUCLEOTIDE SEQUENCE [LARGE SCALE GENOMIC DNA]</scope>
    <source>
        <strain evidence="8">DSM 1968</strain>
    </source>
</reference>
<gene>
    <name evidence="5" type="primary">EFM4</name>
    <name evidence="7" type="ORF">ASCRUDRAFT_75525</name>
</gene>
<dbReference type="InterPro" id="IPR025714">
    <property type="entry name" value="Methyltranfer_dom"/>
</dbReference>
<dbReference type="STRING" id="1344418.A0A1D2VJ74"/>
<dbReference type="FunCoup" id="A0A1D2VJ74">
    <property type="interactions" value="745"/>
</dbReference>
<proteinExistence type="inferred from homology"/>
<evidence type="ECO:0000313" key="7">
    <source>
        <dbReference type="EMBL" id="ODV61527.1"/>
    </source>
</evidence>
<keyword evidence="2 5" id="KW-0489">Methyltransferase</keyword>
<accession>A0A1D2VJ74</accession>
<dbReference type="RefSeq" id="XP_020047834.1">
    <property type="nucleotide sequence ID" value="XM_020193100.1"/>
</dbReference>
<comment type="subcellular location">
    <subcellularLocation>
        <location evidence="5">Cytoplasm</location>
    </subcellularLocation>
</comment>
<dbReference type="SUPFAM" id="SSF53335">
    <property type="entry name" value="S-adenosyl-L-methionine-dependent methyltransferases"/>
    <property type="match status" value="1"/>
</dbReference>
<dbReference type="EC" id="2.1.1.-" evidence="5"/>
<evidence type="ECO:0000313" key="8">
    <source>
        <dbReference type="Proteomes" id="UP000095038"/>
    </source>
</evidence>
<protein>
    <recommendedName>
        <fullName evidence="5">Protein-lysine N-methyltransferase EFM4</fullName>
        <ecNumber evidence="5">2.1.1.-</ecNumber>
    </recommendedName>
    <alternativeName>
        <fullName evidence="5">Elongation factor methyltransferase 4</fullName>
    </alternativeName>
</protein>
<sequence>MGEDTINLNHSKLGTQEYWDDLYKLETKNFEENEQDIGECWFNDSDAEYKIIGFLNTCLEEQEFVETINESSTIIDLGTGNGSLLFEIRKNSDFKGKLVGFDYSQFSIDFANKIKEKNFGDDKDIEFKHLDILNNKNWYNTDIPKDYDIILDKGTLDAIALSDNLYENDFRDNENENENENNKKLLKGIEIYPKIMEKIMKKNSILLITSCNFNFNELKLIISQSTKKLKYWKRIDYPVFEFGGVKGSTICSIAFIKE</sequence>
<name>A0A1D2VJ74_9ASCO</name>
<dbReference type="GO" id="GO:0016192">
    <property type="term" value="P:vesicle-mediated transport"/>
    <property type="evidence" value="ECO:0007669"/>
    <property type="project" value="UniProtKB-UniRule"/>
</dbReference>
<dbReference type="InterPro" id="IPR026635">
    <property type="entry name" value="Efm4/METTL10"/>
</dbReference>
<dbReference type="PANTHER" id="PTHR12843:SF5">
    <property type="entry name" value="EEF1A LYSINE METHYLTRANSFERASE 2"/>
    <property type="match status" value="1"/>
</dbReference>
<evidence type="ECO:0000256" key="5">
    <source>
        <dbReference type="HAMAP-Rule" id="MF_03188"/>
    </source>
</evidence>
<evidence type="ECO:0000256" key="2">
    <source>
        <dbReference type="ARBA" id="ARBA00022603"/>
    </source>
</evidence>
<organism evidence="7 8">
    <name type="scientific">Ascoidea rubescens DSM 1968</name>
    <dbReference type="NCBI Taxonomy" id="1344418"/>
    <lineage>
        <taxon>Eukaryota</taxon>
        <taxon>Fungi</taxon>
        <taxon>Dikarya</taxon>
        <taxon>Ascomycota</taxon>
        <taxon>Saccharomycotina</taxon>
        <taxon>Saccharomycetes</taxon>
        <taxon>Ascoideaceae</taxon>
        <taxon>Ascoidea</taxon>
    </lineage>
</organism>
<comment type="function">
    <text evidence="5">S-adenosyl-L-methionine-dependent protein-lysine N-methyltransferase that mono- and dimethylates elongation factor 1-alpha at 'Lys-316'. May play a role in intracellular transport.</text>
</comment>
<dbReference type="OrthoDB" id="10069295at2759"/>
<dbReference type="GO" id="GO:0032259">
    <property type="term" value="P:methylation"/>
    <property type="evidence" value="ECO:0007669"/>
    <property type="project" value="UniProtKB-KW"/>
</dbReference>
<dbReference type="GeneID" id="30966736"/>
<feature type="domain" description="Methyltransferase" evidence="6">
    <location>
        <begin position="69"/>
        <end position="244"/>
    </location>
</feature>